<dbReference type="EMBL" id="FQUM01000003">
    <property type="protein sequence ID" value="SHF09302.1"/>
    <property type="molecule type" value="Genomic_DNA"/>
</dbReference>
<dbReference type="GO" id="GO:0009249">
    <property type="term" value="P:protein lipoylation"/>
    <property type="evidence" value="ECO:0007669"/>
    <property type="project" value="TreeGrafter"/>
</dbReference>
<proteinExistence type="predicted"/>
<dbReference type="Proteomes" id="UP000184164">
    <property type="component" value="Unassembled WGS sequence"/>
</dbReference>
<keyword evidence="2" id="KW-0472">Membrane</keyword>
<keyword evidence="5" id="KW-1185">Reference proteome</keyword>
<keyword evidence="2" id="KW-1133">Transmembrane helix</keyword>
<dbReference type="GO" id="GO:0005960">
    <property type="term" value="C:glycine cleavage complex"/>
    <property type="evidence" value="ECO:0007669"/>
    <property type="project" value="InterPro"/>
</dbReference>
<feature type="transmembrane region" description="Helical" evidence="2">
    <location>
        <begin position="330"/>
        <end position="348"/>
    </location>
</feature>
<dbReference type="GO" id="GO:0005737">
    <property type="term" value="C:cytoplasm"/>
    <property type="evidence" value="ECO:0007669"/>
    <property type="project" value="TreeGrafter"/>
</dbReference>
<dbReference type="Gene3D" id="2.40.50.100">
    <property type="match status" value="1"/>
</dbReference>
<keyword evidence="1" id="KW-0450">Lipoyl</keyword>
<evidence type="ECO:0000313" key="5">
    <source>
        <dbReference type="Proteomes" id="UP000184164"/>
    </source>
</evidence>
<dbReference type="Gene3D" id="3.40.190.10">
    <property type="entry name" value="Periplasmic binding protein-like II"/>
    <property type="match status" value="2"/>
</dbReference>
<dbReference type="InterPro" id="IPR011053">
    <property type="entry name" value="Single_hybrid_motif"/>
</dbReference>
<dbReference type="InterPro" id="IPR002930">
    <property type="entry name" value="GCV_H"/>
</dbReference>
<evidence type="ECO:0000256" key="3">
    <source>
        <dbReference type="SAM" id="SignalP"/>
    </source>
</evidence>
<dbReference type="RefSeq" id="WP_083570654.1">
    <property type="nucleotide sequence ID" value="NZ_FQUM01000003.1"/>
</dbReference>
<dbReference type="PANTHER" id="PTHR11715">
    <property type="entry name" value="GLYCINE CLEAVAGE SYSTEM H PROTEIN"/>
    <property type="match status" value="1"/>
</dbReference>
<feature type="chain" id="PRO_5012522153" evidence="3">
    <location>
        <begin position="21"/>
        <end position="551"/>
    </location>
</feature>
<dbReference type="CDD" id="cd06848">
    <property type="entry name" value="GCS_H"/>
    <property type="match status" value="1"/>
</dbReference>
<gene>
    <name evidence="4" type="ORF">SAMN05444274_103465</name>
</gene>
<dbReference type="OrthoDB" id="1082996at2"/>
<dbReference type="Pfam" id="PF01597">
    <property type="entry name" value="GCV_H"/>
    <property type="match status" value="1"/>
</dbReference>
<feature type="signal peptide" evidence="3">
    <location>
        <begin position="1"/>
        <end position="20"/>
    </location>
</feature>
<evidence type="ECO:0000313" key="4">
    <source>
        <dbReference type="EMBL" id="SHF09302.1"/>
    </source>
</evidence>
<name>A0A1M4YUX4_9BACT</name>
<dbReference type="AlphaFoldDB" id="A0A1M4YUX4"/>
<accession>A0A1M4YUX4</accession>
<dbReference type="PANTHER" id="PTHR11715:SF3">
    <property type="entry name" value="GLYCINE CLEAVAGE SYSTEM H PROTEIN-RELATED"/>
    <property type="match status" value="1"/>
</dbReference>
<evidence type="ECO:0000256" key="1">
    <source>
        <dbReference type="ARBA" id="ARBA00022823"/>
    </source>
</evidence>
<protein>
    <submittedName>
        <fullName evidence="4">Glycine cleavage system H protein (Lipoate-binding)</fullName>
    </submittedName>
</protein>
<dbReference type="SUPFAM" id="SSF53850">
    <property type="entry name" value="Periplasmic binding protein-like II"/>
    <property type="match status" value="1"/>
</dbReference>
<keyword evidence="3" id="KW-0732">Signal</keyword>
<organism evidence="4 5">
    <name type="scientific">Mariniphaga anaerophila</name>
    <dbReference type="NCBI Taxonomy" id="1484053"/>
    <lineage>
        <taxon>Bacteria</taxon>
        <taxon>Pseudomonadati</taxon>
        <taxon>Bacteroidota</taxon>
        <taxon>Bacteroidia</taxon>
        <taxon>Marinilabiliales</taxon>
        <taxon>Prolixibacteraceae</taxon>
        <taxon>Mariniphaga</taxon>
    </lineage>
</organism>
<evidence type="ECO:0000256" key="2">
    <source>
        <dbReference type="SAM" id="Phobius"/>
    </source>
</evidence>
<dbReference type="STRING" id="1484053.SAMN05444274_103465"/>
<dbReference type="InterPro" id="IPR033753">
    <property type="entry name" value="GCV_H/Fam206"/>
</dbReference>
<sequence>MKTILSSLLILLVIPFLVRAEGTDNESREQALGNNEMAAQVYSSPETVELVKYWISGFEESNPDAKINVAEMSDGLRMSDDQICFSSGVSESDPSWKIVVGHDIIVPVFNAENPWVNALKAQGVTSKTIGKMLSQKADWTTIFDGATKTPIRVFIADSEPVVARLLGFAGVERGGSELSVLVPVSELVSKVQNDKYAVGFCRLADVLNSEMNSFAGQIAILPVDKNENGKIDGFENIFGSPQALIRGAWVGKYPRELCADIYAFSSGQPQNNAALEFLNWVINDGQELLGAQGFSNLSGREKASGMLALTKPVSGPAPAGSSPGLPSGTIFLFAAVAVMLALAIIYFLRKQNTSVLNEEIEVPQALNVNSVEAPGGLFYDKTYTWAFMEKDGQVKIGINDFLQHITGTLTQVKMKAPGEKVRKGEKIFSIVREGKQLEIFSPISGSIKQYNEELLTCPEKLNRSPYSDGWVYQVEPANWLRETRFMFMADQFKEWLDDEFVRLKDFLATSANSKMLAYNHVVLQDGGELTDNVLAELDPEVWEDFQKNFLS</sequence>
<keyword evidence="2" id="KW-0812">Transmembrane</keyword>
<dbReference type="GO" id="GO:0019464">
    <property type="term" value="P:glycine decarboxylation via glycine cleavage system"/>
    <property type="evidence" value="ECO:0007669"/>
    <property type="project" value="InterPro"/>
</dbReference>
<dbReference type="SUPFAM" id="SSF51230">
    <property type="entry name" value="Single hybrid motif"/>
    <property type="match status" value="1"/>
</dbReference>
<reference evidence="4 5" key="1">
    <citation type="submission" date="2016-11" db="EMBL/GenBank/DDBJ databases">
        <authorList>
            <person name="Jaros S."/>
            <person name="Januszkiewicz K."/>
            <person name="Wedrychowicz H."/>
        </authorList>
    </citation>
    <scope>NUCLEOTIDE SEQUENCE [LARGE SCALE GENOMIC DNA]</scope>
    <source>
        <strain evidence="4 5">DSM 26910</strain>
    </source>
</reference>